<organism evidence="1 2">
    <name type="scientific">Panagrolaimus sp. PS1159</name>
    <dbReference type="NCBI Taxonomy" id="55785"/>
    <lineage>
        <taxon>Eukaryota</taxon>
        <taxon>Metazoa</taxon>
        <taxon>Ecdysozoa</taxon>
        <taxon>Nematoda</taxon>
        <taxon>Chromadorea</taxon>
        <taxon>Rhabditida</taxon>
        <taxon>Tylenchina</taxon>
        <taxon>Panagrolaimomorpha</taxon>
        <taxon>Panagrolaimoidea</taxon>
        <taxon>Panagrolaimidae</taxon>
        <taxon>Panagrolaimus</taxon>
    </lineage>
</organism>
<dbReference type="Proteomes" id="UP000887580">
    <property type="component" value="Unplaced"/>
</dbReference>
<dbReference type="WBParaSite" id="PS1159_v2.g21575.t1">
    <property type="protein sequence ID" value="PS1159_v2.g21575.t1"/>
    <property type="gene ID" value="PS1159_v2.g21575"/>
</dbReference>
<protein>
    <submittedName>
        <fullName evidence="2">Uncharacterized protein</fullName>
    </submittedName>
</protein>
<sequence>MGAFLSTLGFNQPFFFTILGILILLGATVALVQDGNNENGKDTRALLGSYRHKIDLHKPSPHPYSSDLNSTHIA</sequence>
<evidence type="ECO:0000313" key="1">
    <source>
        <dbReference type="Proteomes" id="UP000887580"/>
    </source>
</evidence>
<name>A0AC35FWG6_9BILA</name>
<reference evidence="2" key="1">
    <citation type="submission" date="2022-11" db="UniProtKB">
        <authorList>
            <consortium name="WormBaseParasite"/>
        </authorList>
    </citation>
    <scope>IDENTIFICATION</scope>
</reference>
<proteinExistence type="predicted"/>
<evidence type="ECO:0000313" key="2">
    <source>
        <dbReference type="WBParaSite" id="PS1159_v2.g21575.t1"/>
    </source>
</evidence>
<accession>A0AC35FWG6</accession>